<dbReference type="InterPro" id="IPR000045">
    <property type="entry name" value="Prepilin_IV_endopep_pep"/>
</dbReference>
<dbReference type="Pfam" id="PF01478">
    <property type="entry name" value="Peptidase_A24"/>
    <property type="match status" value="1"/>
</dbReference>
<dbReference type="InterPro" id="IPR014032">
    <property type="entry name" value="Peptidase_A24A_bac"/>
</dbReference>
<evidence type="ECO:0000313" key="6">
    <source>
        <dbReference type="Proteomes" id="UP000276055"/>
    </source>
</evidence>
<keyword evidence="5" id="KW-0489">Methyltransferase</keyword>
<evidence type="ECO:0000256" key="3">
    <source>
        <dbReference type="SAM" id="Phobius"/>
    </source>
</evidence>
<dbReference type="PANTHER" id="PTHR30487:SF0">
    <property type="entry name" value="PREPILIN LEADER PEPTIDASE_N-METHYLTRANSFERASE-RELATED"/>
    <property type="match status" value="1"/>
</dbReference>
<dbReference type="Proteomes" id="UP000276055">
    <property type="component" value="Unassembled WGS sequence"/>
</dbReference>
<comment type="caution">
    <text evidence="5">The sequence shown here is derived from an EMBL/GenBank/DDBJ whole genome shotgun (WGS) entry which is preliminary data.</text>
</comment>
<feature type="domain" description="Prepilin type IV endopeptidase peptidase" evidence="4">
    <location>
        <begin position="90"/>
        <end position="197"/>
    </location>
</feature>
<feature type="transmembrane region" description="Helical" evidence="3">
    <location>
        <begin position="62"/>
        <end position="79"/>
    </location>
</feature>
<sequence>MSDPAAAGTVSLLFAAPAGTLPGVLFIAGIGLLGACLSLLAEPLMRRALPHLADPLNARSRITTAAVTFALCALVAWRFGPSPELAAYMLLAAAGVQLARIDLLHHLLPNRMVLPLLGVGLALLAAAAGVSGDAGNLLRGAAGAVILFVLYLFLALTSRNGLGMGDVKLAAPLGLYLGYLGWSHLFYGGALGFVAGGMASALLVLKNRGNKPKEVPYGPSMLAASLAVILLLP</sequence>
<dbReference type="Gene3D" id="1.20.120.1220">
    <property type="match status" value="1"/>
</dbReference>
<feature type="transmembrane region" description="Helical" evidence="3">
    <location>
        <begin position="137"/>
        <end position="154"/>
    </location>
</feature>
<dbReference type="PANTHER" id="PTHR30487">
    <property type="entry name" value="TYPE 4 PREPILIN-LIKE PROTEINS LEADER PEPTIDE-PROCESSING ENZYME"/>
    <property type="match status" value="1"/>
</dbReference>
<evidence type="ECO:0000256" key="1">
    <source>
        <dbReference type="ARBA" id="ARBA00005801"/>
    </source>
</evidence>
<dbReference type="PRINTS" id="PR00864">
    <property type="entry name" value="PREPILNPTASE"/>
</dbReference>
<feature type="transmembrane region" description="Helical" evidence="3">
    <location>
        <begin position="113"/>
        <end position="131"/>
    </location>
</feature>
<proteinExistence type="inferred from homology"/>
<organism evidence="5 6">
    <name type="scientific">Arthrobacter oryzae</name>
    <dbReference type="NCBI Taxonomy" id="409290"/>
    <lineage>
        <taxon>Bacteria</taxon>
        <taxon>Bacillati</taxon>
        <taxon>Actinomycetota</taxon>
        <taxon>Actinomycetes</taxon>
        <taxon>Micrococcales</taxon>
        <taxon>Micrococcaceae</taxon>
        <taxon>Arthrobacter</taxon>
    </lineage>
</organism>
<dbReference type="AlphaFoldDB" id="A0A495EUD2"/>
<feature type="transmembrane region" description="Helical" evidence="3">
    <location>
        <begin position="20"/>
        <end position="41"/>
    </location>
</feature>
<comment type="similarity">
    <text evidence="1 2">Belongs to the peptidase A24 family.</text>
</comment>
<evidence type="ECO:0000259" key="4">
    <source>
        <dbReference type="Pfam" id="PF01478"/>
    </source>
</evidence>
<dbReference type="GO" id="GO:0032259">
    <property type="term" value="P:methylation"/>
    <property type="evidence" value="ECO:0007669"/>
    <property type="project" value="UniProtKB-KW"/>
</dbReference>
<dbReference type="GO" id="GO:0008168">
    <property type="term" value="F:methyltransferase activity"/>
    <property type="evidence" value="ECO:0007669"/>
    <property type="project" value="UniProtKB-KW"/>
</dbReference>
<evidence type="ECO:0000256" key="2">
    <source>
        <dbReference type="RuleBase" id="RU003793"/>
    </source>
</evidence>
<dbReference type="EMBL" id="RBIR01000002">
    <property type="protein sequence ID" value="RKR20550.1"/>
    <property type="molecule type" value="Genomic_DNA"/>
</dbReference>
<dbReference type="OrthoDB" id="2087435at2"/>
<evidence type="ECO:0000313" key="5">
    <source>
        <dbReference type="EMBL" id="RKR20550.1"/>
    </source>
</evidence>
<feature type="transmembrane region" description="Helical" evidence="3">
    <location>
        <begin position="185"/>
        <end position="205"/>
    </location>
</feature>
<accession>A0A495EUD2</accession>
<gene>
    <name evidence="5" type="ORF">C8D78_1188</name>
</gene>
<dbReference type="RefSeq" id="WP_120951092.1">
    <property type="nucleotide sequence ID" value="NZ_RBIR01000002.1"/>
</dbReference>
<reference evidence="5 6" key="1">
    <citation type="submission" date="2018-10" db="EMBL/GenBank/DDBJ databases">
        <title>Genomic Encyclopedia of Type Strains, Phase IV (KMG-IV): sequencing the most valuable type-strain genomes for metagenomic binning, comparative biology and taxonomic classification.</title>
        <authorList>
            <person name="Goeker M."/>
        </authorList>
    </citation>
    <scope>NUCLEOTIDE SEQUENCE [LARGE SCALE GENOMIC DNA]</scope>
    <source>
        <strain evidence="5 6">DSM 25586</strain>
    </source>
</reference>
<name>A0A495EUD2_9MICC</name>
<keyword evidence="3" id="KW-1133">Transmembrane helix</keyword>
<dbReference type="GO" id="GO:0006465">
    <property type="term" value="P:signal peptide processing"/>
    <property type="evidence" value="ECO:0007669"/>
    <property type="project" value="TreeGrafter"/>
</dbReference>
<protein>
    <submittedName>
        <fullName evidence="5">Leader peptidase (Prepilin peptidase)/N-methyltransferase</fullName>
    </submittedName>
</protein>
<dbReference type="GO" id="GO:0004190">
    <property type="term" value="F:aspartic-type endopeptidase activity"/>
    <property type="evidence" value="ECO:0007669"/>
    <property type="project" value="InterPro"/>
</dbReference>
<keyword evidence="3" id="KW-0472">Membrane</keyword>
<dbReference type="GO" id="GO:0005886">
    <property type="term" value="C:plasma membrane"/>
    <property type="evidence" value="ECO:0007669"/>
    <property type="project" value="TreeGrafter"/>
</dbReference>
<keyword evidence="5" id="KW-0808">Transferase</keyword>
<dbReference type="InterPro" id="IPR050882">
    <property type="entry name" value="Prepilin_peptidase/N-MTase"/>
</dbReference>
<keyword evidence="3" id="KW-0812">Transmembrane</keyword>